<keyword evidence="2" id="KW-1185">Reference proteome</keyword>
<evidence type="ECO:0000313" key="1">
    <source>
        <dbReference type="EMBL" id="KAJ2799948.1"/>
    </source>
</evidence>
<evidence type="ECO:0000313" key="2">
    <source>
        <dbReference type="Proteomes" id="UP001140087"/>
    </source>
</evidence>
<proteinExistence type="predicted"/>
<dbReference type="Proteomes" id="UP001140087">
    <property type="component" value="Unassembled WGS sequence"/>
</dbReference>
<accession>A0ACC1L306</accession>
<gene>
    <name evidence="1" type="primary">NHP6</name>
    <name evidence="1" type="ORF">H4R21_003366</name>
</gene>
<comment type="caution">
    <text evidence="1">The sequence shown here is derived from an EMBL/GenBank/DDBJ whole genome shotgun (WGS) entry which is preliminary data.</text>
</comment>
<protein>
    <submittedName>
        <fullName evidence="1">Non-histone chromosomal protein 6</fullName>
    </submittedName>
</protein>
<name>A0ACC1L306_9FUNG</name>
<reference evidence="1" key="1">
    <citation type="submission" date="2022-07" db="EMBL/GenBank/DDBJ databases">
        <title>Phylogenomic reconstructions and comparative analyses of Kickxellomycotina fungi.</title>
        <authorList>
            <person name="Reynolds N.K."/>
            <person name="Stajich J.E."/>
            <person name="Barry K."/>
            <person name="Grigoriev I.V."/>
            <person name="Crous P."/>
            <person name="Smith M.E."/>
        </authorList>
    </citation>
    <scope>NUCLEOTIDE SEQUENCE</scope>
    <source>
        <strain evidence="1">BCRC 34780</strain>
    </source>
</reference>
<sequence length="119" mass="13075">MPRSATATSTRKKATAAATAAPAKAPRKRATATESEGKVVKRRAKKDTNAPKRALSAYMYFSQAKRATVQKENPNATFGEIGKLLGDKWKTMDDKARKPYQDLADKDKARYEAEKLAAN</sequence>
<dbReference type="EMBL" id="JANBUN010001043">
    <property type="protein sequence ID" value="KAJ2799948.1"/>
    <property type="molecule type" value="Genomic_DNA"/>
</dbReference>
<organism evidence="1 2">
    <name type="scientific">Coemansia helicoidea</name>
    <dbReference type="NCBI Taxonomy" id="1286919"/>
    <lineage>
        <taxon>Eukaryota</taxon>
        <taxon>Fungi</taxon>
        <taxon>Fungi incertae sedis</taxon>
        <taxon>Zoopagomycota</taxon>
        <taxon>Kickxellomycotina</taxon>
        <taxon>Kickxellomycetes</taxon>
        <taxon>Kickxellales</taxon>
        <taxon>Kickxellaceae</taxon>
        <taxon>Coemansia</taxon>
    </lineage>
</organism>